<evidence type="ECO:0000313" key="5">
    <source>
        <dbReference type="Proteomes" id="UP001166052"/>
    </source>
</evidence>
<reference evidence="4" key="1">
    <citation type="journal article" date="2021" name="Cell">
        <title>Tracing the genetic footprints of vertebrate landing in non-teleost ray-finned fishes.</title>
        <authorList>
            <person name="Bi X."/>
            <person name="Wang K."/>
            <person name="Yang L."/>
            <person name="Pan H."/>
            <person name="Jiang H."/>
            <person name="Wei Q."/>
            <person name="Fang M."/>
            <person name="Yu H."/>
            <person name="Zhu C."/>
            <person name="Cai Y."/>
            <person name="He Y."/>
            <person name="Gan X."/>
            <person name="Zeng H."/>
            <person name="Yu D."/>
            <person name="Zhu Y."/>
            <person name="Jiang H."/>
            <person name="Qiu Q."/>
            <person name="Yang H."/>
            <person name="Zhang Y.E."/>
            <person name="Wang W."/>
            <person name="Zhu M."/>
            <person name="He S."/>
            <person name="Zhang G."/>
        </authorList>
    </citation>
    <scope>NUCLEOTIDE SEQUENCE</scope>
    <source>
        <strain evidence="4">Bchr_001</strain>
    </source>
</reference>
<feature type="compositionally biased region" description="Polar residues" evidence="3">
    <location>
        <begin position="185"/>
        <end position="195"/>
    </location>
</feature>
<dbReference type="InterPro" id="IPR011042">
    <property type="entry name" value="6-blade_b-propeller_TolB-like"/>
</dbReference>
<feature type="region of interest" description="Disordered" evidence="3">
    <location>
        <begin position="76"/>
        <end position="102"/>
    </location>
</feature>
<dbReference type="GO" id="GO:0016874">
    <property type="term" value="F:ligase activity"/>
    <property type="evidence" value="ECO:0007669"/>
    <property type="project" value="UniProtKB-KW"/>
</dbReference>
<dbReference type="PANTHER" id="PTHR24104:SF53">
    <property type="match status" value="1"/>
</dbReference>
<protein>
    <submittedName>
        <fullName evidence="4">TRI32 ligase</fullName>
    </submittedName>
</protein>
<feature type="non-terminal residue" evidence="4">
    <location>
        <position position="565"/>
    </location>
</feature>
<name>A0ABS2YZ38_POLSE</name>
<dbReference type="PROSITE" id="PS51125">
    <property type="entry name" value="NHL"/>
    <property type="match status" value="3"/>
</dbReference>
<evidence type="ECO:0000256" key="2">
    <source>
        <dbReference type="PROSITE-ProRule" id="PRU00504"/>
    </source>
</evidence>
<dbReference type="SUPFAM" id="SSF101898">
    <property type="entry name" value="NHL repeat"/>
    <property type="match status" value="1"/>
</dbReference>
<feature type="compositionally biased region" description="Polar residues" evidence="3">
    <location>
        <begin position="10"/>
        <end position="27"/>
    </location>
</feature>
<dbReference type="Gene3D" id="2.120.10.30">
    <property type="entry name" value="TolB, C-terminal domain"/>
    <property type="match status" value="1"/>
</dbReference>
<feature type="non-terminal residue" evidence="4">
    <location>
        <position position="1"/>
    </location>
</feature>
<accession>A0ABS2YZ38</accession>
<dbReference type="InterPro" id="IPR050952">
    <property type="entry name" value="TRIM-NHL_E3_ligases"/>
</dbReference>
<gene>
    <name evidence="4" type="primary">Trim32_0</name>
    <name evidence="4" type="ORF">GTO92_0022452</name>
</gene>
<dbReference type="Proteomes" id="UP001166052">
    <property type="component" value="Unassembled WGS sequence"/>
</dbReference>
<evidence type="ECO:0000256" key="1">
    <source>
        <dbReference type="ARBA" id="ARBA00022737"/>
    </source>
</evidence>
<dbReference type="PANTHER" id="PTHR24104">
    <property type="entry name" value="E3 UBIQUITIN-PROTEIN LIGASE NHLRC1-RELATED"/>
    <property type="match status" value="1"/>
</dbReference>
<evidence type="ECO:0000256" key="3">
    <source>
        <dbReference type="SAM" id="MobiDB-lite"/>
    </source>
</evidence>
<feature type="repeat" description="NHL" evidence="2">
    <location>
        <begin position="493"/>
        <end position="524"/>
    </location>
</feature>
<organism evidence="4 5">
    <name type="scientific">Polypterus senegalus</name>
    <name type="common">Senegal bichir</name>
    <dbReference type="NCBI Taxonomy" id="55291"/>
    <lineage>
        <taxon>Eukaryota</taxon>
        <taxon>Metazoa</taxon>
        <taxon>Chordata</taxon>
        <taxon>Craniata</taxon>
        <taxon>Vertebrata</taxon>
        <taxon>Euteleostomi</taxon>
        <taxon>Actinopterygii</taxon>
        <taxon>Polypteriformes</taxon>
        <taxon>Polypteridae</taxon>
        <taxon>Polypterus</taxon>
    </lineage>
</organism>
<proteinExistence type="predicted"/>
<comment type="caution">
    <text evidence="4">The sequence shown here is derived from an EMBL/GenBank/DDBJ whole genome shotgun (WGS) entry which is preliminary data.</text>
</comment>
<sequence>MIGPEKKNFRVTSSTISQKDGSSVNSEAENRSSFKDAVSTKAKGWPTGKQSTSMNVQATPISKSCLDLSLGDTSTLNTFKNSDNSENPAGETPERFMRVPSPTDSIDSSYTFIVSSPRDYNSISCHAVTGHRLSKSTVDLSRRGPPLIETRDHEQRRKESGKEVKRGNKVDLAVRKFTKKHVSGQRLNMHTSQGELSDKRSSRAPFKSSCHVFRSPHRSFSRSVSMSAIEVQPKYENGSVKIRASQAVRGKPWLSRTKTKDTSAHVEKDIKEETGKRNMEDQGVLIMQFGKLGSGRAELSLPSGMYATSQGQLYLVDCGNSRVQVTDARGNVLQQITVQKNEALPNRDRNYRNYFDVAVNRKGLVALSCAAERTLLIFNRHGRLLQAFGGGRDDLDAPRGVAVNYHDDFIVADMRRGTLTALRLETSTGRRLDRTVVPGFNKPYLVGSNLTSGLIAVTERGKEDEGGACVKVLGPDWNTIRVLGLNANFGPVLSCPWGVCIDMEGNVLVADWSKEHTVLIYPPQGKGRPLITQGLSSPRGLALLPDGQLVVADSMHNCIKIFQYN</sequence>
<feature type="compositionally biased region" description="Polar residues" evidence="3">
    <location>
        <begin position="76"/>
        <end position="87"/>
    </location>
</feature>
<dbReference type="EMBL" id="JAAWVN010011280">
    <property type="protein sequence ID" value="MBN3291148.1"/>
    <property type="molecule type" value="Genomic_DNA"/>
</dbReference>
<feature type="region of interest" description="Disordered" evidence="3">
    <location>
        <begin position="136"/>
        <end position="166"/>
    </location>
</feature>
<dbReference type="InterPro" id="IPR001258">
    <property type="entry name" value="NHL_repeat"/>
</dbReference>
<keyword evidence="4" id="KW-0436">Ligase</keyword>
<feature type="repeat" description="NHL" evidence="2">
    <location>
        <begin position="288"/>
        <end position="329"/>
    </location>
</feature>
<keyword evidence="1" id="KW-0677">Repeat</keyword>
<feature type="repeat" description="NHL" evidence="2">
    <location>
        <begin position="532"/>
        <end position="565"/>
    </location>
</feature>
<feature type="region of interest" description="Disordered" evidence="3">
    <location>
        <begin position="183"/>
        <end position="210"/>
    </location>
</feature>
<dbReference type="Pfam" id="PF01436">
    <property type="entry name" value="NHL"/>
    <property type="match status" value="3"/>
</dbReference>
<feature type="region of interest" description="Disordered" evidence="3">
    <location>
        <begin position="1"/>
        <end position="54"/>
    </location>
</feature>
<keyword evidence="5" id="KW-1185">Reference proteome</keyword>
<evidence type="ECO:0000313" key="4">
    <source>
        <dbReference type="EMBL" id="MBN3291148.1"/>
    </source>
</evidence>
<feature type="compositionally biased region" description="Basic and acidic residues" evidence="3">
    <location>
        <begin position="149"/>
        <end position="166"/>
    </location>
</feature>